<proteinExistence type="predicted"/>
<accession>A0A2P2N278</accession>
<reference evidence="1" key="1">
    <citation type="submission" date="2018-02" db="EMBL/GenBank/DDBJ databases">
        <title>Rhizophora mucronata_Transcriptome.</title>
        <authorList>
            <person name="Meera S.P."/>
            <person name="Sreeshan A."/>
            <person name="Augustine A."/>
        </authorList>
    </citation>
    <scope>NUCLEOTIDE SEQUENCE</scope>
    <source>
        <tissue evidence="1">Leaf</tissue>
    </source>
</reference>
<protein>
    <submittedName>
        <fullName evidence="1">Uncharacterized protein</fullName>
    </submittedName>
</protein>
<organism evidence="1">
    <name type="scientific">Rhizophora mucronata</name>
    <name type="common">Asiatic mangrove</name>
    <dbReference type="NCBI Taxonomy" id="61149"/>
    <lineage>
        <taxon>Eukaryota</taxon>
        <taxon>Viridiplantae</taxon>
        <taxon>Streptophyta</taxon>
        <taxon>Embryophyta</taxon>
        <taxon>Tracheophyta</taxon>
        <taxon>Spermatophyta</taxon>
        <taxon>Magnoliopsida</taxon>
        <taxon>eudicotyledons</taxon>
        <taxon>Gunneridae</taxon>
        <taxon>Pentapetalae</taxon>
        <taxon>rosids</taxon>
        <taxon>fabids</taxon>
        <taxon>Malpighiales</taxon>
        <taxon>Rhizophoraceae</taxon>
        <taxon>Rhizophora</taxon>
    </lineage>
</organism>
<sequence>MLLSWRKIEKVALLVGLLILLLLPFQVYSFLGKIIKF</sequence>
<name>A0A2P2N278_RHIMU</name>
<dbReference type="EMBL" id="GGEC01056089">
    <property type="protein sequence ID" value="MBX36573.1"/>
    <property type="molecule type" value="Transcribed_RNA"/>
</dbReference>
<dbReference type="AlphaFoldDB" id="A0A2P2N278"/>
<evidence type="ECO:0000313" key="1">
    <source>
        <dbReference type="EMBL" id="MBX36573.1"/>
    </source>
</evidence>